<reference evidence="12" key="1">
    <citation type="submission" date="2020-10" db="EMBL/GenBank/DDBJ databases">
        <authorList>
            <person name="Gilroy R."/>
        </authorList>
    </citation>
    <scope>NUCLEOTIDE SEQUENCE</scope>
    <source>
        <strain evidence="12">CHK195-15760</strain>
    </source>
</reference>
<evidence type="ECO:0000256" key="5">
    <source>
        <dbReference type="ARBA" id="ARBA00022695"/>
    </source>
</evidence>
<name>A0A9D1S8V3_9FIRM</name>
<comment type="catalytic activity">
    <reaction evidence="9 10">
        <text>nicotinate beta-D-ribonucleotide + ATP + H(+) = deamido-NAD(+) + diphosphate</text>
        <dbReference type="Rhea" id="RHEA:22860"/>
        <dbReference type="ChEBI" id="CHEBI:15378"/>
        <dbReference type="ChEBI" id="CHEBI:30616"/>
        <dbReference type="ChEBI" id="CHEBI:33019"/>
        <dbReference type="ChEBI" id="CHEBI:57502"/>
        <dbReference type="ChEBI" id="CHEBI:58437"/>
        <dbReference type="EC" id="2.7.7.18"/>
    </reaction>
</comment>
<dbReference type="GO" id="GO:0004515">
    <property type="term" value="F:nicotinate-nucleotide adenylyltransferase activity"/>
    <property type="evidence" value="ECO:0007669"/>
    <property type="project" value="UniProtKB-UniRule"/>
</dbReference>
<dbReference type="EC" id="2.7.7.18" evidence="10"/>
<dbReference type="NCBIfam" id="TIGR00482">
    <property type="entry name" value="nicotinate (nicotinamide) nucleotide adenylyltransferase"/>
    <property type="match status" value="1"/>
</dbReference>
<protein>
    <recommendedName>
        <fullName evidence="10">Probable nicotinate-nucleotide adenylyltransferase</fullName>
        <ecNumber evidence="10">2.7.7.18</ecNumber>
    </recommendedName>
    <alternativeName>
        <fullName evidence="10">Deamido-NAD(+) diphosphorylase</fullName>
    </alternativeName>
    <alternativeName>
        <fullName evidence="10">Deamido-NAD(+) pyrophosphorylase</fullName>
    </alternativeName>
    <alternativeName>
        <fullName evidence="10">Nicotinate mononucleotide adenylyltransferase</fullName>
        <shortName evidence="10">NaMN adenylyltransferase</shortName>
    </alternativeName>
</protein>
<dbReference type="Gene3D" id="3.40.50.620">
    <property type="entry name" value="HUPs"/>
    <property type="match status" value="1"/>
</dbReference>
<reference evidence="12" key="2">
    <citation type="journal article" date="2021" name="PeerJ">
        <title>Extensive microbial diversity within the chicken gut microbiome revealed by metagenomics and culture.</title>
        <authorList>
            <person name="Gilroy R."/>
            <person name="Ravi A."/>
            <person name="Getino M."/>
            <person name="Pursley I."/>
            <person name="Horton D.L."/>
            <person name="Alikhan N.F."/>
            <person name="Baker D."/>
            <person name="Gharbi K."/>
            <person name="Hall N."/>
            <person name="Watson M."/>
            <person name="Adriaenssens E.M."/>
            <person name="Foster-Nyarko E."/>
            <person name="Jarju S."/>
            <person name="Secka A."/>
            <person name="Antonio M."/>
            <person name="Oren A."/>
            <person name="Chaudhuri R.R."/>
            <person name="La Ragione R."/>
            <person name="Hildebrand F."/>
            <person name="Pallen M.J."/>
        </authorList>
    </citation>
    <scope>NUCLEOTIDE SEQUENCE</scope>
    <source>
        <strain evidence="12">CHK195-15760</strain>
    </source>
</reference>
<dbReference type="CDD" id="cd02165">
    <property type="entry name" value="NMNAT"/>
    <property type="match status" value="1"/>
</dbReference>
<proteinExistence type="inferred from homology"/>
<dbReference type="AlphaFoldDB" id="A0A9D1S8V3"/>
<evidence type="ECO:0000259" key="11">
    <source>
        <dbReference type="Pfam" id="PF01467"/>
    </source>
</evidence>
<sequence length="205" mass="24721">MEENKIVIFGGSFNPPLNSHFLLAEQMIDEYKDVEKIIFVPVNSKYHKRDLLPNQYRFEMLKMVCDKNSHFFVSDIELKQARPLYTIETLRMFQKEYPMYKICFMIGTDNLKELSTWKEAESLVNEYRIFVLERDQDHMEEIIKQDPFLEQYKNSFTKVEQPIRLNLSSSLVRDLVRRGKSIKYLLPNEVEQYIRENKLFLEKEQ</sequence>
<evidence type="ECO:0000313" key="13">
    <source>
        <dbReference type="Proteomes" id="UP000824093"/>
    </source>
</evidence>
<dbReference type="InterPro" id="IPR014729">
    <property type="entry name" value="Rossmann-like_a/b/a_fold"/>
</dbReference>
<organism evidence="12 13">
    <name type="scientific">Candidatus Merdicola faecigallinarum</name>
    <dbReference type="NCBI Taxonomy" id="2840862"/>
    <lineage>
        <taxon>Bacteria</taxon>
        <taxon>Bacillati</taxon>
        <taxon>Bacillota</taxon>
        <taxon>Clostridia</taxon>
        <taxon>Candidatus Merdicola</taxon>
    </lineage>
</organism>
<evidence type="ECO:0000256" key="8">
    <source>
        <dbReference type="ARBA" id="ARBA00023027"/>
    </source>
</evidence>
<keyword evidence="3 10" id="KW-0662">Pyridine nucleotide biosynthesis</keyword>
<dbReference type="GO" id="GO:0009435">
    <property type="term" value="P:NAD+ biosynthetic process"/>
    <property type="evidence" value="ECO:0007669"/>
    <property type="project" value="UniProtKB-UniRule"/>
</dbReference>
<dbReference type="InterPro" id="IPR004821">
    <property type="entry name" value="Cyt_trans-like"/>
</dbReference>
<comment type="similarity">
    <text evidence="10">Belongs to the NadD family.</text>
</comment>
<keyword evidence="7 10" id="KW-0067">ATP-binding</keyword>
<comment type="function">
    <text evidence="1 10">Catalyzes the reversible adenylation of nicotinate mononucleotide (NaMN) to nicotinic acid adenine dinucleotide (NaAD).</text>
</comment>
<gene>
    <name evidence="10 12" type="primary">nadD</name>
    <name evidence="12" type="ORF">IAB70_01185</name>
</gene>
<accession>A0A9D1S8V3</accession>
<dbReference type="InterPro" id="IPR005248">
    <property type="entry name" value="NadD/NMNAT"/>
</dbReference>
<evidence type="ECO:0000313" key="12">
    <source>
        <dbReference type="EMBL" id="HIU51231.1"/>
    </source>
</evidence>
<dbReference type="SUPFAM" id="SSF52374">
    <property type="entry name" value="Nucleotidylyl transferase"/>
    <property type="match status" value="1"/>
</dbReference>
<evidence type="ECO:0000256" key="10">
    <source>
        <dbReference type="HAMAP-Rule" id="MF_00244"/>
    </source>
</evidence>
<comment type="pathway">
    <text evidence="2 10">Cofactor biosynthesis; NAD(+) biosynthesis; deamido-NAD(+) from nicotinate D-ribonucleotide: step 1/1.</text>
</comment>
<comment type="caution">
    <text evidence="12">The sequence shown here is derived from an EMBL/GenBank/DDBJ whole genome shotgun (WGS) entry which is preliminary data.</text>
</comment>
<dbReference type="Pfam" id="PF01467">
    <property type="entry name" value="CTP_transf_like"/>
    <property type="match status" value="1"/>
</dbReference>
<evidence type="ECO:0000256" key="2">
    <source>
        <dbReference type="ARBA" id="ARBA00005019"/>
    </source>
</evidence>
<dbReference type="PANTHER" id="PTHR39321">
    <property type="entry name" value="NICOTINATE-NUCLEOTIDE ADENYLYLTRANSFERASE-RELATED"/>
    <property type="match status" value="1"/>
</dbReference>
<evidence type="ECO:0000256" key="6">
    <source>
        <dbReference type="ARBA" id="ARBA00022741"/>
    </source>
</evidence>
<evidence type="ECO:0000256" key="1">
    <source>
        <dbReference type="ARBA" id="ARBA00002324"/>
    </source>
</evidence>
<keyword evidence="4 10" id="KW-0808">Transferase</keyword>
<feature type="domain" description="Cytidyltransferase-like" evidence="11">
    <location>
        <begin position="8"/>
        <end position="173"/>
    </location>
</feature>
<evidence type="ECO:0000256" key="7">
    <source>
        <dbReference type="ARBA" id="ARBA00022840"/>
    </source>
</evidence>
<evidence type="ECO:0000256" key="3">
    <source>
        <dbReference type="ARBA" id="ARBA00022642"/>
    </source>
</evidence>
<dbReference type="HAMAP" id="MF_00244">
    <property type="entry name" value="NaMN_adenylyltr"/>
    <property type="match status" value="1"/>
</dbReference>
<dbReference type="EMBL" id="DVNH01000010">
    <property type="protein sequence ID" value="HIU51231.1"/>
    <property type="molecule type" value="Genomic_DNA"/>
</dbReference>
<keyword evidence="6 10" id="KW-0547">Nucleotide-binding</keyword>
<keyword evidence="5 10" id="KW-0548">Nucleotidyltransferase</keyword>
<keyword evidence="8 10" id="KW-0520">NAD</keyword>
<dbReference type="Proteomes" id="UP000824093">
    <property type="component" value="Unassembled WGS sequence"/>
</dbReference>
<evidence type="ECO:0000256" key="9">
    <source>
        <dbReference type="ARBA" id="ARBA00048721"/>
    </source>
</evidence>
<evidence type="ECO:0000256" key="4">
    <source>
        <dbReference type="ARBA" id="ARBA00022679"/>
    </source>
</evidence>
<dbReference type="GO" id="GO:0005524">
    <property type="term" value="F:ATP binding"/>
    <property type="evidence" value="ECO:0007669"/>
    <property type="project" value="UniProtKB-KW"/>
</dbReference>
<dbReference type="PANTHER" id="PTHR39321:SF3">
    <property type="entry name" value="PHOSPHOPANTETHEINE ADENYLYLTRANSFERASE"/>
    <property type="match status" value="1"/>
</dbReference>